<accession>H8ZCZ4</accession>
<accession>A0A086IZ96</accession>
<reference evidence="4 5" key="3">
    <citation type="journal article" date="2014" name="Genome Announc.">
        <title>Genome Sequence of the Microsporidian Species Nematocida sp1 Strain ERTm6 (ATCC PRA-372).</title>
        <authorList>
            <person name="Bakowski M.A."/>
            <person name="Priest M."/>
            <person name="Young S."/>
            <person name="Cuomo C.A."/>
            <person name="Troemel E.R."/>
        </authorList>
    </citation>
    <scope>NUCLEOTIDE SEQUENCE [LARGE SCALE GENOMIC DNA]</scope>
    <source>
        <strain evidence="4 5">ERTm6</strain>
    </source>
</reference>
<evidence type="ECO:0000313" key="5">
    <source>
        <dbReference type="Proteomes" id="UP000054524"/>
    </source>
</evidence>
<feature type="transmembrane region" description="Helical" evidence="2">
    <location>
        <begin position="392"/>
        <end position="415"/>
    </location>
</feature>
<dbReference type="InterPro" id="IPR002666">
    <property type="entry name" value="Folate_carrier"/>
</dbReference>
<keyword evidence="2" id="KW-0472">Membrane</keyword>
<dbReference type="EMBL" id="JH604635">
    <property type="protein sequence ID" value="EHY65534.1"/>
    <property type="molecule type" value="Genomic_DNA"/>
</dbReference>
<reference evidence="4" key="2">
    <citation type="submission" date="2012-10" db="EMBL/GenBank/DDBJ databases">
        <authorList>
            <consortium name="The Broad Institute Genome Sequencing Platform"/>
            <consortium name="The Broad Institute Genome Sequencing Center for Infectious Disease"/>
            <person name="Cuomo C."/>
            <person name="Troemel E."/>
            <person name="Walker B."/>
            <person name="Young S.K."/>
            <person name="Zeng Q."/>
            <person name="Gargeya S."/>
            <person name="Fitzgerald M."/>
            <person name="Haas B."/>
            <person name="Abouelleil A."/>
            <person name="Alvarado L."/>
            <person name="Arachchi H.M."/>
            <person name="Berlin A.M."/>
            <person name="Chapman S.B."/>
            <person name="Goldberg J."/>
            <person name="Griggs A."/>
            <person name="Gujja S."/>
            <person name="Hansen M."/>
            <person name="Howarth C."/>
            <person name="Imamovic A."/>
            <person name="Larimer J."/>
            <person name="McCowan C."/>
            <person name="Murphy C."/>
            <person name="Neiman D."/>
            <person name="Pearson M."/>
            <person name="Priest M."/>
            <person name="Roberts A."/>
            <person name="Saif S."/>
            <person name="Shea T."/>
            <person name="Sisk P."/>
            <person name="Sykes S."/>
            <person name="Wortman J."/>
            <person name="Nusbaum C."/>
            <person name="Birren B."/>
        </authorList>
    </citation>
    <scope>NUCLEOTIDE SEQUENCE</scope>
    <source>
        <strain evidence="4">ERTm6</strain>
    </source>
</reference>
<sequence length="417" mass="46857">MLRSLLIVGRNFRPISPFLSVFLVEEKGFTTKEIADRIIPWWLYSMLVFSLILSWIANKLGLLWTIISSVISEIAAYFILIRMKNKSIISTILIEVFMAYRNSTLVADKRFYSENDQGMSVQYSTIRKITGILSSFISQNMYYISGNSLSAVYLTIFSQILVLFCILGIYQDGVLPIDSEDVQKEITISASLLSKIFSYTGAFTLSVCFRIYIDLILIERSGDTESHSGIIGVILERISGIFYYISYGLVKILSLVTSSVKIQEHKNKHKPVHGYLEGIARVLAVCLAIPLVIYTGNSKRNTESLMVVSWALQILGVHALKKTKNMVGGYFAYLLSVIGTNITLYISYNEINKETDREILGIMSYIGGTSAAAHTIIDVISRRNKMAPQARFNIYAYLGCTLFACAGMLSIFSLYRQ</sequence>
<dbReference type="InterPro" id="IPR036259">
    <property type="entry name" value="MFS_trans_sf"/>
</dbReference>
<evidence type="ECO:0000256" key="2">
    <source>
        <dbReference type="SAM" id="Phobius"/>
    </source>
</evidence>
<dbReference type="AlphaFoldDB" id="H8ZCZ4"/>
<gene>
    <name evidence="3" type="ORF">NERG_01141</name>
    <name evidence="4" type="ORF">NESG_01983</name>
</gene>
<feature type="transmembrane region" description="Helical" evidence="2">
    <location>
        <begin position="196"/>
        <end position="218"/>
    </location>
</feature>
<dbReference type="Proteomes" id="UP000005622">
    <property type="component" value="Unassembled WGS sequence"/>
</dbReference>
<organism evidence="3">
    <name type="scientific">Nematocida ausubeli (strain ATCC PRA-371 / ERTm2)</name>
    <name type="common">Nematode killer fungus</name>
    <dbReference type="NCBI Taxonomy" id="1913371"/>
    <lineage>
        <taxon>Eukaryota</taxon>
        <taxon>Fungi</taxon>
        <taxon>Fungi incertae sedis</taxon>
        <taxon>Microsporidia</taxon>
        <taxon>Nematocida</taxon>
    </lineage>
</organism>
<keyword evidence="5" id="KW-1185">Reference proteome</keyword>
<keyword evidence="2" id="KW-0812">Transmembrane</keyword>
<name>H8ZCZ4_NEMA1</name>
<feature type="transmembrane region" description="Helical" evidence="2">
    <location>
        <begin position="278"/>
        <end position="296"/>
    </location>
</feature>
<evidence type="ECO:0000313" key="3">
    <source>
        <dbReference type="EMBL" id="EHY65534.1"/>
    </source>
</evidence>
<feature type="transmembrane region" description="Helical" evidence="2">
    <location>
        <begin position="38"/>
        <end position="56"/>
    </location>
</feature>
<dbReference type="OrthoDB" id="2191737at2759"/>
<keyword evidence="2" id="KW-1133">Transmembrane helix</keyword>
<dbReference type="SUPFAM" id="SSF103473">
    <property type="entry name" value="MFS general substrate transporter"/>
    <property type="match status" value="1"/>
</dbReference>
<dbReference type="GO" id="GO:0090482">
    <property type="term" value="F:vitamin transmembrane transporter activity"/>
    <property type="evidence" value="ECO:0007669"/>
    <property type="project" value="InterPro"/>
</dbReference>
<evidence type="ECO:0000313" key="4">
    <source>
        <dbReference type="EMBL" id="KFG25214.1"/>
    </source>
</evidence>
<protein>
    <submittedName>
        <fullName evidence="3">Uncharacterized protein</fullName>
    </submittedName>
</protein>
<reference evidence="3" key="1">
    <citation type="submission" date="2011-03" db="EMBL/GenBank/DDBJ databases">
        <title>The Genome Sequence of Nematocida sp1 strain ERTm2.</title>
        <authorList>
            <consortium name="The Broad Institute Genome Sequencing Platform"/>
            <consortium name="The Broad Institute Genome Sequencing Center for Infectious Disease"/>
            <person name="Cuomo C."/>
            <person name="Troemel E."/>
            <person name="Young S.K."/>
            <person name="Zeng Q."/>
            <person name="Gargeya S."/>
            <person name="Fitzgerald M."/>
            <person name="Haas B."/>
            <person name="Abouelleil A."/>
            <person name="Alvarado L."/>
            <person name="Arachchi H.M."/>
            <person name="Berlin A."/>
            <person name="Brown A."/>
            <person name="Chapman S.B."/>
            <person name="Chen Z."/>
            <person name="Dunbar C."/>
            <person name="Freedman E."/>
            <person name="Gearin G."/>
            <person name="Gellesch M."/>
            <person name="Goldberg J."/>
            <person name="Griggs A."/>
            <person name="Gujja S."/>
            <person name="Heilman E.R."/>
            <person name="Heiman D."/>
            <person name="Howarth C."/>
            <person name="Larson L."/>
            <person name="Lui A."/>
            <person name="MacDonald P.J.P."/>
            <person name="Mehta T."/>
            <person name="Montmayeur A."/>
            <person name="Murphy C."/>
            <person name="Neiman D."/>
            <person name="Pearson M."/>
            <person name="Priest M."/>
            <person name="Roberts A."/>
            <person name="Saif S."/>
            <person name="Shea T."/>
            <person name="Shenoy N."/>
            <person name="Sisk P."/>
            <person name="Stolte C."/>
            <person name="Sykes S."/>
            <person name="White J."/>
            <person name="Yandava C."/>
            <person name="Wortman J."/>
            <person name="Nusbaum C."/>
            <person name="Birren B."/>
        </authorList>
    </citation>
    <scope>NUCLEOTIDE SEQUENCE</scope>
    <source>
        <strain evidence="3">ERTm2</strain>
    </source>
</reference>
<dbReference type="GO" id="GO:0016020">
    <property type="term" value="C:membrane"/>
    <property type="evidence" value="ECO:0007669"/>
    <property type="project" value="InterPro"/>
</dbReference>
<feature type="transmembrane region" description="Helical" evidence="2">
    <location>
        <begin position="230"/>
        <end position="250"/>
    </location>
</feature>
<dbReference type="Pfam" id="PF01770">
    <property type="entry name" value="Folate_carrier"/>
    <property type="match status" value="1"/>
</dbReference>
<feature type="transmembrane region" description="Helical" evidence="2">
    <location>
        <begin position="330"/>
        <end position="348"/>
    </location>
</feature>
<dbReference type="EMBL" id="AKIJ01000005">
    <property type="protein sequence ID" value="KFG25214.1"/>
    <property type="molecule type" value="Genomic_DNA"/>
</dbReference>
<proteinExistence type="inferred from homology"/>
<dbReference type="Proteomes" id="UP000054524">
    <property type="component" value="Unassembled WGS sequence"/>
</dbReference>
<comment type="similarity">
    <text evidence="1">Belongs to the reduced folate carrier (RFC) transporter (TC 2.A.48) family.</text>
</comment>
<feature type="transmembrane region" description="Helical" evidence="2">
    <location>
        <begin position="360"/>
        <end position="380"/>
    </location>
</feature>
<evidence type="ECO:0000256" key="1">
    <source>
        <dbReference type="ARBA" id="ARBA00005773"/>
    </source>
</evidence>
<feature type="transmembrane region" description="Helical" evidence="2">
    <location>
        <begin position="151"/>
        <end position="170"/>
    </location>
</feature>
<feature type="transmembrane region" description="Helical" evidence="2">
    <location>
        <begin position="62"/>
        <end position="80"/>
    </location>
</feature>
<dbReference type="HOGENOM" id="CLU_051363_0_0_1"/>